<evidence type="ECO:0000313" key="10">
    <source>
        <dbReference type="Proteomes" id="UP001267426"/>
    </source>
</evidence>
<comment type="similarity">
    <text evidence="1 5 6">Belongs to the peptidase S8 family.</text>
</comment>
<evidence type="ECO:0000256" key="2">
    <source>
        <dbReference type="ARBA" id="ARBA00022670"/>
    </source>
</evidence>
<dbReference type="PRINTS" id="PR00723">
    <property type="entry name" value="SUBTILISIN"/>
</dbReference>
<protein>
    <submittedName>
        <fullName evidence="9">S8 family serine peptidase</fullName>
    </submittedName>
</protein>
<dbReference type="InterPro" id="IPR022398">
    <property type="entry name" value="Peptidase_S8_His-AS"/>
</dbReference>
<dbReference type="PROSITE" id="PS00137">
    <property type="entry name" value="SUBTILASE_HIS"/>
    <property type="match status" value="1"/>
</dbReference>
<feature type="active site" description="Charge relay system" evidence="5">
    <location>
        <position position="65"/>
    </location>
</feature>
<comment type="caution">
    <text evidence="9">The sequence shown here is derived from an EMBL/GenBank/DDBJ whole genome shotgun (WGS) entry which is preliminary data.</text>
</comment>
<dbReference type="PROSITE" id="PS00138">
    <property type="entry name" value="SUBTILASE_SER"/>
    <property type="match status" value="1"/>
</dbReference>
<dbReference type="RefSeq" id="WP_311663044.1">
    <property type="nucleotide sequence ID" value="NZ_JAVRHT010000015.1"/>
</dbReference>
<dbReference type="PANTHER" id="PTHR43806">
    <property type="entry name" value="PEPTIDASE S8"/>
    <property type="match status" value="1"/>
</dbReference>
<dbReference type="PANTHER" id="PTHR43806:SF11">
    <property type="entry name" value="CEREVISIN-RELATED"/>
    <property type="match status" value="1"/>
</dbReference>
<dbReference type="Proteomes" id="UP001267426">
    <property type="component" value="Unassembled WGS sequence"/>
</dbReference>
<evidence type="ECO:0000256" key="3">
    <source>
        <dbReference type="ARBA" id="ARBA00022801"/>
    </source>
</evidence>
<feature type="active site" description="Charge relay system" evidence="5">
    <location>
        <position position="270"/>
    </location>
</feature>
<sequence length="513" mass="53166">MTLRPLLAAAALVAAPAFAQDAAPPPPSDWHLLGSDAGVAGIDLDRAYAELGDRDPEAVVVAIIDSGVDVTHPDIEPALWTNEDEVAGNGVDDDGNGYVDDVHGWSFLGGADGRNVEHDSYELARLVKLCRDGTPDPTYTDCEALEADLEAERAPLAAQAAQIGQILGQVRGADATLRERFGDDYDPEDPTALDVGDDPDAQRAQQILGFLAGQGASLSDVEAAEEQISSMLTYGLNPDYDPREIVGDDYADVTERFYGNTDVAGPDPNHGTGVAGLVGAVRGNNLGIDGIAPARIMVLRAVPGGDERDKDVANAIRYAADNGARVINMSFGKSYSPQKEAVDEAVAYAVDQGVLLVHAAGNSGEDIDVEDNFPTRTFLNGTASDGWLEVGASTADSAGLAAGFSNYGQAGVDLFAPGADVTSLAPGGGVQTANGTSFASPVVAGVAALVMAYFPDFTAEEVRQILLDSATRYADDEVARPGSGEPVAFGTLSATGGVVNAAEAIRLARERSM</sequence>
<dbReference type="InterPro" id="IPR000209">
    <property type="entry name" value="Peptidase_S8/S53_dom"/>
</dbReference>
<accession>A0ABU3BR00</accession>
<dbReference type="SUPFAM" id="SSF52743">
    <property type="entry name" value="Subtilisin-like"/>
    <property type="match status" value="1"/>
</dbReference>
<keyword evidence="10" id="KW-1185">Reference proteome</keyword>
<feature type="active site" description="Charge relay system" evidence="5">
    <location>
        <position position="437"/>
    </location>
</feature>
<dbReference type="InterPro" id="IPR050131">
    <property type="entry name" value="Peptidase_S8_subtilisin-like"/>
</dbReference>
<feature type="domain" description="Peptidase S8/S53" evidence="8">
    <location>
        <begin position="58"/>
        <end position="479"/>
    </location>
</feature>
<name>A0ABU3BR00_9BACT</name>
<dbReference type="InterPro" id="IPR023828">
    <property type="entry name" value="Peptidase_S8_Ser-AS"/>
</dbReference>
<dbReference type="Pfam" id="PF00082">
    <property type="entry name" value="Peptidase_S8"/>
    <property type="match status" value="1"/>
</dbReference>
<keyword evidence="7" id="KW-0732">Signal</keyword>
<feature type="chain" id="PRO_5045646607" evidence="7">
    <location>
        <begin position="20"/>
        <end position="513"/>
    </location>
</feature>
<evidence type="ECO:0000313" key="9">
    <source>
        <dbReference type="EMBL" id="MDT0631703.1"/>
    </source>
</evidence>
<dbReference type="InterPro" id="IPR036852">
    <property type="entry name" value="Peptidase_S8/S53_dom_sf"/>
</dbReference>
<dbReference type="Gene3D" id="3.40.50.200">
    <property type="entry name" value="Peptidase S8/S53 domain"/>
    <property type="match status" value="2"/>
</dbReference>
<dbReference type="InterPro" id="IPR023827">
    <property type="entry name" value="Peptidase_S8_Asp-AS"/>
</dbReference>
<organism evidence="9 10">
    <name type="scientific">Rubrivirga litoralis</name>
    <dbReference type="NCBI Taxonomy" id="3075598"/>
    <lineage>
        <taxon>Bacteria</taxon>
        <taxon>Pseudomonadati</taxon>
        <taxon>Rhodothermota</taxon>
        <taxon>Rhodothermia</taxon>
        <taxon>Rhodothermales</taxon>
        <taxon>Rubricoccaceae</taxon>
        <taxon>Rubrivirga</taxon>
    </lineage>
</organism>
<reference evidence="9 10" key="1">
    <citation type="submission" date="2023-09" db="EMBL/GenBank/DDBJ databases">
        <authorList>
            <person name="Rey-Velasco X."/>
        </authorList>
    </citation>
    <scope>NUCLEOTIDE SEQUENCE [LARGE SCALE GENOMIC DNA]</scope>
    <source>
        <strain evidence="9 10">F394</strain>
    </source>
</reference>
<feature type="signal peptide" evidence="7">
    <location>
        <begin position="1"/>
        <end position="19"/>
    </location>
</feature>
<evidence type="ECO:0000256" key="6">
    <source>
        <dbReference type="RuleBase" id="RU003355"/>
    </source>
</evidence>
<proteinExistence type="inferred from homology"/>
<dbReference type="PROSITE" id="PS51892">
    <property type="entry name" value="SUBTILASE"/>
    <property type="match status" value="1"/>
</dbReference>
<evidence type="ECO:0000256" key="4">
    <source>
        <dbReference type="ARBA" id="ARBA00022825"/>
    </source>
</evidence>
<dbReference type="EMBL" id="JAVRHT010000015">
    <property type="protein sequence ID" value="MDT0631703.1"/>
    <property type="molecule type" value="Genomic_DNA"/>
</dbReference>
<gene>
    <name evidence="9" type="ORF">RM540_08090</name>
</gene>
<dbReference type="PROSITE" id="PS00136">
    <property type="entry name" value="SUBTILASE_ASP"/>
    <property type="match status" value="1"/>
</dbReference>
<evidence type="ECO:0000256" key="1">
    <source>
        <dbReference type="ARBA" id="ARBA00011073"/>
    </source>
</evidence>
<keyword evidence="4 5" id="KW-0720">Serine protease</keyword>
<evidence type="ECO:0000256" key="5">
    <source>
        <dbReference type="PROSITE-ProRule" id="PRU01240"/>
    </source>
</evidence>
<evidence type="ECO:0000259" key="8">
    <source>
        <dbReference type="Pfam" id="PF00082"/>
    </source>
</evidence>
<dbReference type="InterPro" id="IPR015500">
    <property type="entry name" value="Peptidase_S8_subtilisin-rel"/>
</dbReference>
<evidence type="ECO:0000256" key="7">
    <source>
        <dbReference type="SAM" id="SignalP"/>
    </source>
</evidence>
<keyword evidence="3 5" id="KW-0378">Hydrolase</keyword>
<keyword evidence="2 5" id="KW-0645">Protease</keyword>